<evidence type="ECO:0000313" key="2">
    <source>
        <dbReference type="EMBL" id="MBA0645994.1"/>
    </source>
</evidence>
<comment type="caution">
    <text evidence="2">The sequence shown here is derived from an EMBL/GenBank/DDBJ whole genome shotgun (WGS) entry which is preliminary data.</text>
</comment>
<evidence type="ECO:0000256" key="1">
    <source>
        <dbReference type="SAM" id="MobiDB-lite"/>
    </source>
</evidence>
<sequence length="200" mass="22086">MYNGNDIMVNEATTNLSKGTEDIGSTSGSNSNHRVIDEPNSNQILSAPANEIHESPPSAPKPSQMPKTLVPLDQLIASLDLPNESFLHGWSSDSNLKQPEEMLPKDGVYTTQLDYSERRINSVETNQFNSHIGSSLLEDGVYTTQLVYSERRANLVKANNLNGHIGSSLQEDGVYIAKSVYLECTVNSLQEKTTQRSCWK</sequence>
<feature type="region of interest" description="Disordered" evidence="1">
    <location>
        <begin position="1"/>
        <end position="37"/>
    </location>
</feature>
<gene>
    <name evidence="2" type="ORF">Goklo_014006</name>
</gene>
<evidence type="ECO:0000313" key="3">
    <source>
        <dbReference type="Proteomes" id="UP000593573"/>
    </source>
</evidence>
<protein>
    <submittedName>
        <fullName evidence="2">Uncharacterized protein</fullName>
    </submittedName>
</protein>
<organism evidence="2 3">
    <name type="scientific">Gossypium klotzschianum</name>
    <dbReference type="NCBI Taxonomy" id="34286"/>
    <lineage>
        <taxon>Eukaryota</taxon>
        <taxon>Viridiplantae</taxon>
        <taxon>Streptophyta</taxon>
        <taxon>Embryophyta</taxon>
        <taxon>Tracheophyta</taxon>
        <taxon>Spermatophyta</taxon>
        <taxon>Magnoliopsida</taxon>
        <taxon>eudicotyledons</taxon>
        <taxon>Gunneridae</taxon>
        <taxon>Pentapetalae</taxon>
        <taxon>rosids</taxon>
        <taxon>malvids</taxon>
        <taxon>Malvales</taxon>
        <taxon>Malvaceae</taxon>
        <taxon>Malvoideae</taxon>
        <taxon>Gossypium</taxon>
    </lineage>
</organism>
<dbReference type="Proteomes" id="UP000593573">
    <property type="component" value="Unassembled WGS sequence"/>
</dbReference>
<proteinExistence type="predicted"/>
<dbReference type="OrthoDB" id="991046at2759"/>
<accession>A0A7J8U6Y4</accession>
<reference evidence="2 3" key="1">
    <citation type="journal article" date="2019" name="Genome Biol. Evol.">
        <title>Insights into the evolution of the New World diploid cottons (Gossypium, subgenus Houzingenia) based on genome sequencing.</title>
        <authorList>
            <person name="Grover C.E."/>
            <person name="Arick M.A. 2nd"/>
            <person name="Thrash A."/>
            <person name="Conover J.L."/>
            <person name="Sanders W.S."/>
            <person name="Peterson D.G."/>
            <person name="Frelichowski J.E."/>
            <person name="Scheffler J.A."/>
            <person name="Scheffler B.E."/>
            <person name="Wendel J.F."/>
        </authorList>
    </citation>
    <scope>NUCLEOTIDE SEQUENCE [LARGE SCALE GENOMIC DNA]</scope>
    <source>
        <strain evidence="2">57</strain>
        <tissue evidence="2">Leaf</tissue>
    </source>
</reference>
<feature type="compositionally biased region" description="Polar residues" evidence="1">
    <location>
        <begin position="11"/>
        <end position="37"/>
    </location>
</feature>
<keyword evidence="3" id="KW-1185">Reference proteome</keyword>
<dbReference type="AlphaFoldDB" id="A0A7J8U6Y4"/>
<dbReference type="EMBL" id="JABFAB010000004">
    <property type="protein sequence ID" value="MBA0645994.1"/>
    <property type="molecule type" value="Genomic_DNA"/>
</dbReference>
<name>A0A7J8U6Y4_9ROSI</name>